<sequence length="185" mass="19932">LAVLTGAETDAGAPALAGAALYCGFYLNELLLRLLHRHDPHEALFAAYRIALDALGRGGAHEAAMRVFETRLLRELGYGPVLDHDIADKTPIVGAAIYDYIPERGPVRLDPGPNAPARGIRIQGASLLALAGEQLESAQALRETKMLMRALLARQLGDKPLHSRRLFLQGTAAPRAMAVGRERKA</sequence>
<evidence type="ECO:0000313" key="2">
    <source>
        <dbReference type="Proteomes" id="UP000179362"/>
    </source>
</evidence>
<dbReference type="Pfam" id="PF02565">
    <property type="entry name" value="RecO_C"/>
    <property type="match status" value="1"/>
</dbReference>
<dbReference type="EMBL" id="MFTA01000153">
    <property type="protein sequence ID" value="OGI48271.1"/>
    <property type="molecule type" value="Genomic_DNA"/>
</dbReference>
<gene>
    <name evidence="1" type="ORF">A3B81_06225</name>
</gene>
<evidence type="ECO:0000313" key="1">
    <source>
        <dbReference type="EMBL" id="OGI48271.1"/>
    </source>
</evidence>
<dbReference type="Proteomes" id="UP000179362">
    <property type="component" value="Unassembled WGS sequence"/>
</dbReference>
<comment type="caution">
    <text evidence="1">The sequence shown here is derived from an EMBL/GenBank/DDBJ whole genome shotgun (WGS) entry which is preliminary data.</text>
</comment>
<feature type="non-terminal residue" evidence="1">
    <location>
        <position position="1"/>
    </location>
</feature>
<organism evidence="1 2">
    <name type="scientific">Candidatus Muproteobacteria bacterium RIFCSPHIGHO2_02_FULL_65_16</name>
    <dbReference type="NCBI Taxonomy" id="1817766"/>
    <lineage>
        <taxon>Bacteria</taxon>
        <taxon>Pseudomonadati</taxon>
        <taxon>Pseudomonadota</taxon>
        <taxon>Candidatus Muproteobacteria</taxon>
    </lineage>
</organism>
<reference evidence="1 2" key="1">
    <citation type="journal article" date="2016" name="Nat. Commun.">
        <title>Thousands of microbial genomes shed light on interconnected biogeochemical processes in an aquifer system.</title>
        <authorList>
            <person name="Anantharaman K."/>
            <person name="Brown C.T."/>
            <person name="Hug L.A."/>
            <person name="Sharon I."/>
            <person name="Castelle C.J."/>
            <person name="Probst A.J."/>
            <person name="Thomas B.C."/>
            <person name="Singh A."/>
            <person name="Wilkins M.J."/>
            <person name="Karaoz U."/>
            <person name="Brodie E.L."/>
            <person name="Williams K.H."/>
            <person name="Hubbard S.S."/>
            <person name="Banfield J.F."/>
        </authorList>
    </citation>
    <scope>NUCLEOTIDE SEQUENCE [LARGE SCALE GENOMIC DNA]</scope>
</reference>
<dbReference type="InterPro" id="IPR003717">
    <property type="entry name" value="RecO"/>
</dbReference>
<accession>A0A1F6TT07</accession>
<protein>
    <recommendedName>
        <fullName evidence="3">DNA repair protein RecO</fullName>
    </recommendedName>
</protein>
<dbReference type="PANTHER" id="PTHR33991:SF1">
    <property type="entry name" value="DNA REPAIR PROTEIN RECO"/>
    <property type="match status" value="1"/>
</dbReference>
<dbReference type="GO" id="GO:0043590">
    <property type="term" value="C:bacterial nucleoid"/>
    <property type="evidence" value="ECO:0007669"/>
    <property type="project" value="TreeGrafter"/>
</dbReference>
<dbReference type="SUPFAM" id="SSF57863">
    <property type="entry name" value="ArfGap/RecO-like zinc finger"/>
    <property type="match status" value="1"/>
</dbReference>
<dbReference type="PANTHER" id="PTHR33991">
    <property type="entry name" value="DNA REPAIR PROTEIN RECO"/>
    <property type="match status" value="1"/>
</dbReference>
<dbReference type="GO" id="GO:0006310">
    <property type="term" value="P:DNA recombination"/>
    <property type="evidence" value="ECO:0007669"/>
    <property type="project" value="InterPro"/>
</dbReference>
<evidence type="ECO:0008006" key="3">
    <source>
        <dbReference type="Google" id="ProtNLM"/>
    </source>
</evidence>
<dbReference type="AlphaFoldDB" id="A0A1F6TT07"/>
<dbReference type="InterPro" id="IPR042242">
    <property type="entry name" value="RecO_C"/>
</dbReference>
<name>A0A1F6TT07_9PROT</name>
<dbReference type="GO" id="GO:0006302">
    <property type="term" value="P:double-strand break repair"/>
    <property type="evidence" value="ECO:0007669"/>
    <property type="project" value="TreeGrafter"/>
</dbReference>
<dbReference type="Gene3D" id="1.20.1440.120">
    <property type="entry name" value="Recombination protein O, C-terminal domain"/>
    <property type="match status" value="1"/>
</dbReference>
<proteinExistence type="predicted"/>
<dbReference type="InterPro" id="IPR037278">
    <property type="entry name" value="ARFGAP/RecO"/>
</dbReference>